<protein>
    <submittedName>
        <fullName evidence="1">Uncharacterized protein</fullName>
    </submittedName>
</protein>
<dbReference type="EMBL" id="JAWDJW010010934">
    <property type="protein sequence ID" value="KAK3045178.1"/>
    <property type="molecule type" value="Genomic_DNA"/>
</dbReference>
<gene>
    <name evidence="1" type="ORF">LTS18_014398</name>
</gene>
<accession>A0ACC3CVV6</accession>
<dbReference type="Proteomes" id="UP001186974">
    <property type="component" value="Unassembled WGS sequence"/>
</dbReference>
<evidence type="ECO:0000313" key="2">
    <source>
        <dbReference type="Proteomes" id="UP001186974"/>
    </source>
</evidence>
<name>A0ACC3CVV6_9PEZI</name>
<keyword evidence="2" id="KW-1185">Reference proteome</keyword>
<proteinExistence type="predicted"/>
<evidence type="ECO:0000313" key="1">
    <source>
        <dbReference type="EMBL" id="KAK3045178.1"/>
    </source>
</evidence>
<organism evidence="1 2">
    <name type="scientific">Coniosporium uncinatum</name>
    <dbReference type="NCBI Taxonomy" id="93489"/>
    <lineage>
        <taxon>Eukaryota</taxon>
        <taxon>Fungi</taxon>
        <taxon>Dikarya</taxon>
        <taxon>Ascomycota</taxon>
        <taxon>Pezizomycotina</taxon>
        <taxon>Dothideomycetes</taxon>
        <taxon>Dothideomycetes incertae sedis</taxon>
        <taxon>Coniosporium</taxon>
    </lineage>
</organism>
<comment type="caution">
    <text evidence="1">The sequence shown here is derived from an EMBL/GenBank/DDBJ whole genome shotgun (WGS) entry which is preliminary data.</text>
</comment>
<reference evidence="1" key="1">
    <citation type="submission" date="2024-09" db="EMBL/GenBank/DDBJ databases">
        <title>Black Yeasts Isolated from many extreme environments.</title>
        <authorList>
            <person name="Coleine C."/>
            <person name="Stajich J.E."/>
            <person name="Selbmann L."/>
        </authorList>
    </citation>
    <scope>NUCLEOTIDE SEQUENCE</scope>
    <source>
        <strain evidence="1">CCFEE 5737</strain>
    </source>
</reference>
<sequence length="279" mass="30242">MLIFVLGIAIGTIRMHTADDAIIPPHPFHIWRPVLYVPRGSVWVNQALGAALAQLPLTTLNSIVAVTHLSADLMPNRPAPSESHLGISVAAINLVGCWFGAMPTCHGSGGLAGQFRFGARSGSSVIFLGLIKVFLGLFVGEGLLGLLRVFPKSLLGVMVVAAGIELAKVGESLNSGARDLWEDAEADAEGHSTARKSRELSDHEKRERWSTMLVTIAGILAFRNDAVGFIAGMLWHWGLTAPEKWAGWRARQEEARWDSADEETQTLLQSHDRPEGRMV</sequence>